<evidence type="ECO:0000313" key="1">
    <source>
        <dbReference type="EMBL" id="SEG30471.1"/>
    </source>
</evidence>
<keyword evidence="2" id="KW-1185">Reference proteome</keyword>
<sequence length="40" mass="4910">MKVQDTVLYLNLFFKYLKKTSFKNIKRGFFISNKNRPFFS</sequence>
<evidence type="ECO:0000313" key="2">
    <source>
        <dbReference type="Proteomes" id="UP000236737"/>
    </source>
</evidence>
<accession>A0A1H5Z2E4</accession>
<protein>
    <submittedName>
        <fullName evidence="1">Uncharacterized protein</fullName>
    </submittedName>
</protein>
<dbReference type="Proteomes" id="UP000236737">
    <property type="component" value="Unassembled WGS sequence"/>
</dbReference>
<reference evidence="2" key="1">
    <citation type="submission" date="2016-10" db="EMBL/GenBank/DDBJ databases">
        <authorList>
            <person name="Varghese N."/>
            <person name="Submissions S."/>
        </authorList>
    </citation>
    <scope>NUCLEOTIDE SEQUENCE [LARGE SCALE GENOMIC DNA]</scope>
    <source>
        <strain evidence="2">CGMCC 1.9230</strain>
    </source>
</reference>
<gene>
    <name evidence="1" type="ORF">SAMN04488130_10962</name>
</gene>
<proteinExistence type="predicted"/>
<name>A0A1H5Z2E4_9FLAO</name>
<dbReference type="EMBL" id="FNVP01000009">
    <property type="protein sequence ID" value="SEG30471.1"/>
    <property type="molecule type" value="Genomic_DNA"/>
</dbReference>
<organism evidence="1 2">
    <name type="scientific">Flavobacterium urumqiense</name>
    <dbReference type="NCBI Taxonomy" id="935224"/>
    <lineage>
        <taxon>Bacteria</taxon>
        <taxon>Pseudomonadati</taxon>
        <taxon>Bacteroidota</taxon>
        <taxon>Flavobacteriia</taxon>
        <taxon>Flavobacteriales</taxon>
        <taxon>Flavobacteriaceae</taxon>
        <taxon>Flavobacterium</taxon>
    </lineage>
</organism>
<dbReference type="AlphaFoldDB" id="A0A1H5Z2E4"/>